<evidence type="ECO:0000256" key="7">
    <source>
        <dbReference type="ARBA" id="ARBA00022679"/>
    </source>
</evidence>
<dbReference type="SUPFAM" id="SSF51161">
    <property type="entry name" value="Trimeric LpxA-like enzymes"/>
    <property type="match status" value="1"/>
</dbReference>
<dbReference type="InterPro" id="IPR011004">
    <property type="entry name" value="Trimer_LpxA-like_sf"/>
</dbReference>
<keyword evidence="9 20" id="KW-0479">Metal-binding</keyword>
<evidence type="ECO:0000259" key="21">
    <source>
        <dbReference type="Pfam" id="PF00483"/>
    </source>
</evidence>
<evidence type="ECO:0000256" key="4">
    <source>
        <dbReference type="ARBA" id="ARBA00007707"/>
    </source>
</evidence>
<feature type="binding site" evidence="20">
    <location>
        <position position="139"/>
    </location>
    <ligand>
        <name>UDP-N-acetyl-alpha-D-glucosamine</name>
        <dbReference type="ChEBI" id="CHEBI:57705"/>
    </ligand>
</feature>
<comment type="pathway">
    <text evidence="20">Bacterial outer membrane biogenesis; LPS lipid A biosynthesis.</text>
</comment>
<evidence type="ECO:0000256" key="19">
    <source>
        <dbReference type="ARBA" id="ARBA00049628"/>
    </source>
</evidence>
<feature type="binding site" evidence="20">
    <location>
        <position position="72"/>
    </location>
    <ligand>
        <name>UDP-N-acetyl-alpha-D-glucosamine</name>
        <dbReference type="ChEBI" id="CHEBI:57705"/>
    </ligand>
</feature>
<dbReference type="GO" id="GO:0071555">
    <property type="term" value="P:cell wall organization"/>
    <property type="evidence" value="ECO:0007669"/>
    <property type="project" value="UniProtKB-KW"/>
</dbReference>
<feature type="binding site" evidence="20">
    <location>
        <position position="376"/>
    </location>
    <ligand>
        <name>UDP-N-acetyl-alpha-D-glucosamine</name>
        <dbReference type="ChEBI" id="CHEBI:57705"/>
    </ligand>
</feature>
<dbReference type="GO" id="GO:0005737">
    <property type="term" value="C:cytoplasm"/>
    <property type="evidence" value="ECO:0007669"/>
    <property type="project" value="UniProtKB-SubCell"/>
</dbReference>
<comment type="similarity">
    <text evidence="5 20">In the N-terminal section; belongs to the N-acetylglucosamine-1-phosphate uridyltransferase family.</text>
</comment>
<dbReference type="Pfam" id="PF00483">
    <property type="entry name" value="NTP_transferase"/>
    <property type="match status" value="1"/>
</dbReference>
<evidence type="ECO:0000256" key="12">
    <source>
        <dbReference type="ARBA" id="ARBA00022960"/>
    </source>
</evidence>
<evidence type="ECO:0000256" key="2">
    <source>
        <dbReference type="ARBA" id="ARBA00005166"/>
    </source>
</evidence>
<feature type="binding site" evidence="20">
    <location>
        <position position="22"/>
    </location>
    <ligand>
        <name>UDP-N-acetyl-alpha-D-glucosamine</name>
        <dbReference type="ChEBI" id="CHEBI:57705"/>
    </ligand>
</feature>
<evidence type="ECO:0000256" key="9">
    <source>
        <dbReference type="ARBA" id="ARBA00022723"/>
    </source>
</evidence>
<evidence type="ECO:0000313" key="23">
    <source>
        <dbReference type="Proteomes" id="UP000243605"/>
    </source>
</evidence>
<evidence type="ECO:0000256" key="14">
    <source>
        <dbReference type="ARBA" id="ARBA00023268"/>
    </source>
</evidence>
<keyword evidence="10 20" id="KW-0677">Repeat</keyword>
<dbReference type="InterPro" id="IPR018357">
    <property type="entry name" value="Hexapep_transf_CS"/>
</dbReference>
<feature type="region of interest" description="Pyrophosphorylase" evidence="20">
    <location>
        <begin position="1"/>
        <end position="229"/>
    </location>
</feature>
<dbReference type="GO" id="GO:0019134">
    <property type="term" value="F:glucosamine-1-phosphate N-acetyltransferase activity"/>
    <property type="evidence" value="ECO:0007669"/>
    <property type="project" value="UniProtKB-UniRule"/>
</dbReference>
<dbReference type="InterPro" id="IPR001451">
    <property type="entry name" value="Hexapep"/>
</dbReference>
<dbReference type="OrthoDB" id="9775031at2"/>
<keyword evidence="8 20" id="KW-0548">Nucleotidyltransferase</keyword>
<dbReference type="GO" id="GO:0008360">
    <property type="term" value="P:regulation of cell shape"/>
    <property type="evidence" value="ECO:0007669"/>
    <property type="project" value="UniProtKB-KW"/>
</dbReference>
<dbReference type="EC" id="2.7.7.23" evidence="20"/>
<feature type="binding site" evidence="20">
    <location>
        <position position="332"/>
    </location>
    <ligand>
        <name>UDP-N-acetyl-alpha-D-glucosamine</name>
        <dbReference type="ChEBI" id="CHEBI:57705"/>
    </ligand>
</feature>
<organism evidence="22 23">
    <name type="scientific">Aliicoccus persicus</name>
    <dbReference type="NCBI Taxonomy" id="930138"/>
    <lineage>
        <taxon>Bacteria</taxon>
        <taxon>Bacillati</taxon>
        <taxon>Bacillota</taxon>
        <taxon>Bacilli</taxon>
        <taxon>Bacillales</taxon>
        <taxon>Staphylococcaceae</taxon>
        <taxon>Aliicoccus</taxon>
    </lineage>
</organism>
<dbReference type="InterPro" id="IPR005835">
    <property type="entry name" value="NTP_transferase_dom"/>
</dbReference>
<evidence type="ECO:0000256" key="5">
    <source>
        <dbReference type="ARBA" id="ARBA00007947"/>
    </source>
</evidence>
<feature type="domain" description="Nucleotidyl transferase" evidence="21">
    <location>
        <begin position="5"/>
        <end position="218"/>
    </location>
</feature>
<comment type="similarity">
    <text evidence="4 20">In the C-terminal section; belongs to the transferase hexapeptide repeat family.</text>
</comment>
<feature type="region of interest" description="Linker" evidence="20">
    <location>
        <begin position="230"/>
        <end position="250"/>
    </location>
</feature>
<comment type="function">
    <text evidence="19 20">Catalyzes the last two sequential reactions in the de novo biosynthetic pathway for UDP-N-acetylglucosamine (UDP-GlcNAc). The C-terminal domain catalyzes the transfer of acetyl group from acetyl coenzyme A to glucosamine-1-phosphate (GlcN-1-P) to produce N-acetylglucosamine-1-phosphate (GlcNAc-1-P), which is converted into UDP-GlcNAc by the transfer of uridine 5-monophosphate (from uridine 5-triphosphate), a reaction catalyzed by the N-terminal domain.</text>
</comment>
<evidence type="ECO:0000256" key="16">
    <source>
        <dbReference type="ARBA" id="ARBA00023316"/>
    </source>
</evidence>
<keyword evidence="14 20" id="KW-0511">Multifunctional enzyme</keyword>
<gene>
    <name evidence="20" type="primary">glmU</name>
    <name evidence="22" type="ORF">SAMN05192557_1402</name>
</gene>
<dbReference type="InterPro" id="IPR029044">
    <property type="entry name" value="Nucleotide-diphossugar_trans"/>
</dbReference>
<evidence type="ECO:0000256" key="17">
    <source>
        <dbReference type="ARBA" id="ARBA00048247"/>
    </source>
</evidence>
<keyword evidence="6 20" id="KW-0963">Cytoplasm</keyword>
<dbReference type="Gene3D" id="2.160.10.10">
    <property type="entry name" value="Hexapeptide repeat proteins"/>
    <property type="match status" value="1"/>
</dbReference>
<evidence type="ECO:0000256" key="15">
    <source>
        <dbReference type="ARBA" id="ARBA00023315"/>
    </source>
</evidence>
<evidence type="ECO:0000256" key="18">
    <source>
        <dbReference type="ARBA" id="ARBA00048493"/>
    </source>
</evidence>
<feature type="binding site" evidence="20">
    <location>
        <begin position="77"/>
        <end position="78"/>
    </location>
    <ligand>
        <name>UDP-N-acetyl-alpha-D-glucosamine</name>
        <dbReference type="ChEBI" id="CHEBI:57705"/>
    </ligand>
</feature>
<dbReference type="PANTHER" id="PTHR43584">
    <property type="entry name" value="NUCLEOTIDYL TRANSFERASE"/>
    <property type="match status" value="1"/>
</dbReference>
<evidence type="ECO:0000256" key="20">
    <source>
        <dbReference type="HAMAP-Rule" id="MF_01631"/>
    </source>
</evidence>
<accession>A0A662Z5Y6</accession>
<dbReference type="SUPFAM" id="SSF53448">
    <property type="entry name" value="Nucleotide-diphospho-sugar transferases"/>
    <property type="match status" value="1"/>
</dbReference>
<sequence length="451" mass="48518">MNTRAIILAAGKGTRMKSETPKVLHKVCGKPMLGHVVDNLKASGVEDIYAVLGHKADMVQAHFGDAFKTTIQKEQLGTGHAVMQFESQLEGADGQTVVICGDTPLISDETIRGFIDHHNSSGAKATVLTATTDNPHGYGRIIRNESGTVERIVEEKDATDEERKVTEINTGTFVFDNKSLFNALKAVTNDNAQGEYYLPDVLKILRDENETVAAFTCEDFSETIGINDRVALAVAEETLRQTINLGHMKNGVTLIDPKNTYIDKDVTIGNDTIIQPNVTISGQTTIGSNVSISSSSEIVDSNIGNNVTIRQSVIHGSVVGDGSNIGPFSQLRPESNLGKNIKIGNFVEVKKSTLEDDVKVSHLSYIGDASIGENTNVGCGSITVNYDGKDKHLTKIGRDSFIGCNSNLVAPVTIGDNSFIAAGSTITEDVPDDSLAIGRARQTNKEDYYKN</sequence>
<comment type="pathway">
    <text evidence="2 20">Nucleotide-sugar biosynthesis; UDP-N-acetyl-alpha-D-glucosamine biosynthesis; N-acetyl-alpha-D-glucosamine 1-phosphate from alpha-D-glucosamine 6-phosphate (route II): step 2/2.</text>
</comment>
<feature type="binding site" evidence="20">
    <location>
        <position position="227"/>
    </location>
    <ligand>
        <name>Mg(2+)</name>
        <dbReference type="ChEBI" id="CHEBI:18420"/>
    </ligand>
</feature>
<dbReference type="GO" id="GO:0000902">
    <property type="term" value="P:cell morphogenesis"/>
    <property type="evidence" value="ECO:0007669"/>
    <property type="project" value="UniProtKB-UniRule"/>
</dbReference>
<dbReference type="Proteomes" id="UP000243605">
    <property type="component" value="Unassembled WGS sequence"/>
</dbReference>
<dbReference type="GO" id="GO:0000287">
    <property type="term" value="F:magnesium ion binding"/>
    <property type="evidence" value="ECO:0007669"/>
    <property type="project" value="UniProtKB-UniRule"/>
</dbReference>
<evidence type="ECO:0000256" key="3">
    <source>
        <dbReference type="ARBA" id="ARBA00005208"/>
    </source>
</evidence>
<keyword evidence="16 20" id="KW-0961">Cell wall biogenesis/degradation</keyword>
<evidence type="ECO:0000256" key="11">
    <source>
        <dbReference type="ARBA" id="ARBA00022842"/>
    </source>
</evidence>
<dbReference type="CDD" id="cd03353">
    <property type="entry name" value="LbH_GlmU_C"/>
    <property type="match status" value="1"/>
</dbReference>
<dbReference type="UniPathway" id="UPA00973"/>
<dbReference type="EMBL" id="FOIT01000004">
    <property type="protein sequence ID" value="SEW05901.1"/>
    <property type="molecule type" value="Genomic_DNA"/>
</dbReference>
<dbReference type="HAMAP" id="MF_01631">
    <property type="entry name" value="GlmU"/>
    <property type="match status" value="1"/>
</dbReference>
<dbReference type="GO" id="GO:0003977">
    <property type="term" value="F:UDP-N-acetylglucosamine diphosphorylase activity"/>
    <property type="evidence" value="ECO:0007669"/>
    <property type="project" value="UniProtKB-UniRule"/>
</dbReference>
<proteinExistence type="inferred from homology"/>
<dbReference type="InterPro" id="IPR005882">
    <property type="entry name" value="Bifunctional_GlmU"/>
</dbReference>
<dbReference type="InterPro" id="IPR050065">
    <property type="entry name" value="GlmU-like"/>
</dbReference>
<comment type="pathway">
    <text evidence="3 20">Nucleotide-sugar biosynthesis; UDP-N-acetyl-alpha-D-glucosamine biosynthesis; UDP-N-acetyl-alpha-D-glucosamine from N-acetyl-alpha-D-glucosamine 1-phosphate: step 1/1.</text>
</comment>
<dbReference type="GO" id="GO:0006048">
    <property type="term" value="P:UDP-N-acetylglucosamine biosynthetic process"/>
    <property type="evidence" value="ECO:0007669"/>
    <property type="project" value="UniProtKB-UniPathway"/>
</dbReference>
<evidence type="ECO:0000256" key="8">
    <source>
        <dbReference type="ARBA" id="ARBA00022695"/>
    </source>
</evidence>
<dbReference type="GO" id="GO:0009252">
    <property type="term" value="P:peptidoglycan biosynthetic process"/>
    <property type="evidence" value="ECO:0007669"/>
    <property type="project" value="UniProtKB-UniRule"/>
</dbReference>
<dbReference type="PROSITE" id="PS00101">
    <property type="entry name" value="HEXAPEP_TRANSFERASES"/>
    <property type="match status" value="1"/>
</dbReference>
<dbReference type="GO" id="GO:0016020">
    <property type="term" value="C:membrane"/>
    <property type="evidence" value="ECO:0007669"/>
    <property type="project" value="GOC"/>
</dbReference>
<reference evidence="22 23" key="1">
    <citation type="submission" date="2016-10" db="EMBL/GenBank/DDBJ databases">
        <authorList>
            <person name="Varghese N."/>
            <person name="Submissions S."/>
        </authorList>
    </citation>
    <scope>NUCLEOTIDE SEQUENCE [LARGE SCALE GENOMIC DNA]</scope>
    <source>
        <strain evidence="22 23">IBRC-M10081</strain>
    </source>
</reference>
<comment type="subcellular location">
    <subcellularLocation>
        <location evidence="1 20">Cytoplasm</location>
    </subcellularLocation>
</comment>
<keyword evidence="12 20" id="KW-0133">Cell shape</keyword>
<dbReference type="InterPro" id="IPR038009">
    <property type="entry name" value="GlmU_C_LbH"/>
</dbReference>
<dbReference type="RefSeq" id="WP_091475191.1">
    <property type="nucleotide sequence ID" value="NZ_FOIT01000004.1"/>
</dbReference>
<evidence type="ECO:0000256" key="10">
    <source>
        <dbReference type="ARBA" id="ARBA00022737"/>
    </source>
</evidence>
<keyword evidence="23" id="KW-1185">Reference proteome</keyword>
<feature type="binding site" evidence="20">
    <location>
        <position position="365"/>
    </location>
    <ligand>
        <name>UDP-N-acetyl-alpha-D-glucosamine</name>
        <dbReference type="ChEBI" id="CHEBI:57705"/>
    </ligand>
</feature>
<comment type="catalytic activity">
    <reaction evidence="17 20">
        <text>alpha-D-glucosamine 1-phosphate + acetyl-CoA = N-acetyl-alpha-D-glucosamine 1-phosphate + CoA + H(+)</text>
        <dbReference type="Rhea" id="RHEA:13725"/>
        <dbReference type="ChEBI" id="CHEBI:15378"/>
        <dbReference type="ChEBI" id="CHEBI:57287"/>
        <dbReference type="ChEBI" id="CHEBI:57288"/>
        <dbReference type="ChEBI" id="CHEBI:57776"/>
        <dbReference type="ChEBI" id="CHEBI:58516"/>
        <dbReference type="EC" id="2.3.1.157"/>
    </reaction>
</comment>
<feature type="binding site" evidence="20">
    <location>
        <position position="227"/>
    </location>
    <ligand>
        <name>UDP-N-acetyl-alpha-D-glucosamine</name>
        <dbReference type="ChEBI" id="CHEBI:57705"/>
    </ligand>
</feature>
<comment type="cofactor">
    <cofactor evidence="20">
        <name>Mg(2+)</name>
        <dbReference type="ChEBI" id="CHEBI:18420"/>
    </cofactor>
    <text evidence="20">Binds 1 Mg(2+) ion per subunit.</text>
</comment>
<dbReference type="CDD" id="cd02540">
    <property type="entry name" value="GT2_GlmU_N_bac"/>
    <property type="match status" value="1"/>
</dbReference>
<evidence type="ECO:0000313" key="22">
    <source>
        <dbReference type="EMBL" id="SEW05901.1"/>
    </source>
</evidence>
<dbReference type="UniPathway" id="UPA00113">
    <property type="reaction ID" value="UER00532"/>
</dbReference>
<evidence type="ECO:0000256" key="1">
    <source>
        <dbReference type="ARBA" id="ARBA00004496"/>
    </source>
</evidence>
<dbReference type="AlphaFoldDB" id="A0A662Z5Y6"/>
<dbReference type="GO" id="GO:0009245">
    <property type="term" value="P:lipid A biosynthetic process"/>
    <property type="evidence" value="ECO:0007669"/>
    <property type="project" value="UniProtKB-UniRule"/>
</dbReference>
<feature type="binding site" evidence="20">
    <location>
        <position position="154"/>
    </location>
    <ligand>
        <name>UDP-N-acetyl-alpha-D-glucosamine</name>
        <dbReference type="ChEBI" id="CHEBI:57705"/>
    </ligand>
</feature>
<name>A0A662Z5Y6_9STAP</name>
<protein>
    <recommendedName>
        <fullName evidence="20">Bifunctional protein GlmU</fullName>
    </recommendedName>
    <domain>
        <recommendedName>
            <fullName evidence="20">UDP-N-acetylglucosamine pyrophosphorylase</fullName>
            <ecNumber evidence="20">2.7.7.23</ecNumber>
        </recommendedName>
        <alternativeName>
            <fullName evidence="20">N-acetylglucosamine-1-phosphate uridyltransferase</fullName>
        </alternativeName>
    </domain>
    <domain>
        <recommendedName>
            <fullName evidence="20">Glucosamine-1-phosphate N-acetyltransferase</fullName>
            <ecNumber evidence="20">2.3.1.157</ecNumber>
        </recommendedName>
    </domain>
</protein>
<evidence type="ECO:0000256" key="6">
    <source>
        <dbReference type="ARBA" id="ARBA00022490"/>
    </source>
</evidence>
<feature type="binding site" evidence="20">
    <location>
        <position position="102"/>
    </location>
    <ligand>
        <name>Mg(2+)</name>
        <dbReference type="ChEBI" id="CHEBI:18420"/>
    </ligand>
</feature>
<feature type="region of interest" description="N-acetyltransferase" evidence="20">
    <location>
        <begin position="251"/>
        <end position="451"/>
    </location>
</feature>
<keyword evidence="15 20" id="KW-0012">Acyltransferase</keyword>
<feature type="binding site" evidence="20">
    <location>
        <position position="439"/>
    </location>
    <ligand>
        <name>acetyl-CoA</name>
        <dbReference type="ChEBI" id="CHEBI:57288"/>
    </ligand>
</feature>
<dbReference type="PANTHER" id="PTHR43584:SF3">
    <property type="entry name" value="BIFUNCTIONAL PROTEIN GLMU"/>
    <property type="match status" value="1"/>
</dbReference>
<dbReference type="Gene3D" id="3.90.550.10">
    <property type="entry name" value="Spore Coat Polysaccharide Biosynthesis Protein SpsA, Chain A"/>
    <property type="match status" value="1"/>
</dbReference>
<feature type="binding site" evidence="20">
    <location>
        <begin position="385"/>
        <end position="386"/>
    </location>
    <ligand>
        <name>acetyl-CoA</name>
        <dbReference type="ChEBI" id="CHEBI:57288"/>
    </ligand>
</feature>
<keyword evidence="13 20" id="KW-0573">Peptidoglycan synthesis</keyword>
<dbReference type="NCBIfam" id="NF010934">
    <property type="entry name" value="PRK14354.1"/>
    <property type="match status" value="1"/>
</dbReference>
<feature type="active site" description="Proton acceptor" evidence="20">
    <location>
        <position position="362"/>
    </location>
</feature>
<feature type="binding site" evidence="20">
    <location>
        <position position="422"/>
    </location>
    <ligand>
        <name>acetyl-CoA</name>
        <dbReference type="ChEBI" id="CHEBI:57288"/>
    </ligand>
</feature>
<dbReference type="EC" id="2.3.1.157" evidence="20"/>
<comment type="subunit">
    <text evidence="20">Homotrimer.</text>
</comment>
<keyword evidence="7 20" id="KW-0808">Transferase</keyword>
<feature type="binding site" evidence="20">
    <location>
        <position position="350"/>
    </location>
    <ligand>
        <name>UDP-N-acetyl-alpha-D-glucosamine</name>
        <dbReference type="ChEBI" id="CHEBI:57705"/>
    </ligand>
</feature>
<dbReference type="NCBIfam" id="TIGR01173">
    <property type="entry name" value="glmU"/>
    <property type="match status" value="1"/>
</dbReference>
<dbReference type="Pfam" id="PF00132">
    <property type="entry name" value="Hexapep"/>
    <property type="match status" value="2"/>
</dbReference>
<evidence type="ECO:0000256" key="13">
    <source>
        <dbReference type="ARBA" id="ARBA00022984"/>
    </source>
</evidence>
<feature type="binding site" evidence="20">
    <location>
        <begin position="8"/>
        <end position="11"/>
    </location>
    <ligand>
        <name>UDP-N-acetyl-alpha-D-glucosamine</name>
        <dbReference type="ChEBI" id="CHEBI:57705"/>
    </ligand>
</feature>
<comment type="caution">
    <text evidence="20">Lacks conserved residue(s) required for the propagation of feature annotation.</text>
</comment>
<comment type="catalytic activity">
    <reaction evidence="18 20">
        <text>N-acetyl-alpha-D-glucosamine 1-phosphate + UTP + H(+) = UDP-N-acetyl-alpha-D-glucosamine + diphosphate</text>
        <dbReference type="Rhea" id="RHEA:13509"/>
        <dbReference type="ChEBI" id="CHEBI:15378"/>
        <dbReference type="ChEBI" id="CHEBI:33019"/>
        <dbReference type="ChEBI" id="CHEBI:46398"/>
        <dbReference type="ChEBI" id="CHEBI:57705"/>
        <dbReference type="ChEBI" id="CHEBI:57776"/>
        <dbReference type="EC" id="2.7.7.23"/>
    </reaction>
</comment>
<keyword evidence="11 20" id="KW-0460">Magnesium</keyword>
<feature type="binding site" evidence="20">
    <location>
        <position position="169"/>
    </location>
    <ligand>
        <name>UDP-N-acetyl-alpha-D-glucosamine</name>
        <dbReference type="ChEBI" id="CHEBI:57705"/>
    </ligand>
</feature>